<dbReference type="Gene3D" id="1.10.540.10">
    <property type="entry name" value="Acyl-CoA dehydrogenase/oxidase, N-terminal domain"/>
    <property type="match status" value="1"/>
</dbReference>
<dbReference type="Proteomes" id="UP000199657">
    <property type="component" value="Unassembled WGS sequence"/>
</dbReference>
<dbReference type="Pfam" id="PF00441">
    <property type="entry name" value="Acyl-CoA_dh_1"/>
    <property type="match status" value="1"/>
</dbReference>
<dbReference type="GO" id="GO:0050660">
    <property type="term" value="F:flavin adenine dinucleotide binding"/>
    <property type="evidence" value="ECO:0007669"/>
    <property type="project" value="InterPro"/>
</dbReference>
<evidence type="ECO:0000256" key="1">
    <source>
        <dbReference type="ARBA" id="ARBA00001974"/>
    </source>
</evidence>
<keyword evidence="13" id="KW-1185">Reference proteome</keyword>
<dbReference type="AlphaFoldDB" id="A0A1H8UTD2"/>
<evidence type="ECO:0000259" key="10">
    <source>
        <dbReference type="Pfam" id="PF02770"/>
    </source>
</evidence>
<dbReference type="InterPro" id="IPR037069">
    <property type="entry name" value="AcylCoA_DH/ox_N_sf"/>
</dbReference>
<sequence length="421" mass="47354">MGRFHDVPADNNTTEEESSPMNFQHSERVQDLQRQLTAFMDEHVYPNEHVFARQAKEQRWQSPTILETLKAKARDQGLWNLFMPDERYGPGLSNSEYAPLAEIMGRVFWAAEAFNCNAPDTGNMEVLLKYGTDAQRERWLTPLLAGEIRSAFAMTEPAVASSDATNVETSILPDGDDYVINGRKWFITNAMHERCEIFIVMGKSDPDNPNRHLQQTQILVPRDTPGLSVIRPLSTFGYFEEPGGHAEVLFENVRVPKENLLLGEGRGFEVAQGRLGPGRIHHCMRLIGAAQRALEMACQRVESREVFGRKLSQQGSVRESIAQMASKVEMCRLLTLRAAAKMDSDGTKEARDLIAMAKIMVPQMTSEVLDMAIQMHGAGGFTEDYFMAEAFNYARWCRMADGPDQVHMMALGKQVIGQYSN</sequence>
<accession>A0A1H8UTD2</accession>
<evidence type="ECO:0000259" key="11">
    <source>
        <dbReference type="Pfam" id="PF02771"/>
    </source>
</evidence>
<comment type="cofactor">
    <cofactor evidence="1 7">
        <name>FAD</name>
        <dbReference type="ChEBI" id="CHEBI:57692"/>
    </cofactor>
</comment>
<evidence type="ECO:0000313" key="13">
    <source>
        <dbReference type="Proteomes" id="UP000199657"/>
    </source>
</evidence>
<dbReference type="InterPro" id="IPR013786">
    <property type="entry name" value="AcylCoA_DH/ox_N"/>
</dbReference>
<proteinExistence type="inferred from homology"/>
<dbReference type="InterPro" id="IPR009075">
    <property type="entry name" value="AcylCo_DH/oxidase_C"/>
</dbReference>
<dbReference type="Gene3D" id="1.20.140.10">
    <property type="entry name" value="Butyryl-CoA Dehydrogenase, subunit A, domain 3"/>
    <property type="match status" value="1"/>
</dbReference>
<keyword evidence="6 7" id="KW-0560">Oxidoreductase</keyword>
<dbReference type="InterPro" id="IPR009100">
    <property type="entry name" value="AcylCoA_DH/oxidase_NM_dom_sf"/>
</dbReference>
<dbReference type="STRING" id="406100.SAMN04488052_10838"/>
<dbReference type="InterPro" id="IPR050741">
    <property type="entry name" value="Acyl-CoA_dehydrogenase"/>
</dbReference>
<comment type="subunit">
    <text evidence="3">Homodimer.</text>
</comment>
<dbReference type="Pfam" id="PF02770">
    <property type="entry name" value="Acyl-CoA_dh_M"/>
    <property type="match status" value="1"/>
</dbReference>
<evidence type="ECO:0000259" key="9">
    <source>
        <dbReference type="Pfam" id="PF00441"/>
    </source>
</evidence>
<organism evidence="12 13">
    <name type="scientific">Aquisalimonas asiatica</name>
    <dbReference type="NCBI Taxonomy" id="406100"/>
    <lineage>
        <taxon>Bacteria</taxon>
        <taxon>Pseudomonadati</taxon>
        <taxon>Pseudomonadota</taxon>
        <taxon>Gammaproteobacteria</taxon>
        <taxon>Chromatiales</taxon>
        <taxon>Ectothiorhodospiraceae</taxon>
        <taxon>Aquisalimonas</taxon>
    </lineage>
</organism>
<dbReference type="PANTHER" id="PTHR48083:SF13">
    <property type="entry name" value="ACYL-COA DEHYDROGENASE FAMILY MEMBER 11"/>
    <property type="match status" value="1"/>
</dbReference>
<dbReference type="InterPro" id="IPR046373">
    <property type="entry name" value="Acyl-CoA_Oxase/DH_mid-dom_sf"/>
</dbReference>
<comment type="similarity">
    <text evidence="2 7">Belongs to the acyl-CoA dehydrogenase family.</text>
</comment>
<protein>
    <submittedName>
        <fullName evidence="12">Acyl-CoA dehydrogenase</fullName>
    </submittedName>
</protein>
<gene>
    <name evidence="12" type="ORF">SAMN04488052_10838</name>
</gene>
<name>A0A1H8UTD2_9GAMM</name>
<keyword evidence="4 7" id="KW-0285">Flavoprotein</keyword>
<dbReference type="EMBL" id="FOEG01000008">
    <property type="protein sequence ID" value="SEP06396.1"/>
    <property type="molecule type" value="Genomic_DNA"/>
</dbReference>
<reference evidence="12 13" key="1">
    <citation type="submission" date="2016-10" db="EMBL/GenBank/DDBJ databases">
        <authorList>
            <person name="de Groot N.N."/>
        </authorList>
    </citation>
    <scope>NUCLEOTIDE SEQUENCE [LARGE SCALE GENOMIC DNA]</scope>
    <source>
        <strain evidence="12 13">CGMCC 1.6291</strain>
    </source>
</reference>
<dbReference type="Pfam" id="PF02771">
    <property type="entry name" value="Acyl-CoA_dh_N"/>
    <property type="match status" value="1"/>
</dbReference>
<dbReference type="GO" id="GO:0003995">
    <property type="term" value="F:acyl-CoA dehydrogenase activity"/>
    <property type="evidence" value="ECO:0007669"/>
    <property type="project" value="TreeGrafter"/>
</dbReference>
<evidence type="ECO:0000256" key="7">
    <source>
        <dbReference type="RuleBase" id="RU362125"/>
    </source>
</evidence>
<dbReference type="RefSeq" id="WP_245754046.1">
    <property type="nucleotide sequence ID" value="NZ_FOEG01000008.1"/>
</dbReference>
<evidence type="ECO:0000256" key="3">
    <source>
        <dbReference type="ARBA" id="ARBA00011738"/>
    </source>
</evidence>
<dbReference type="GO" id="GO:0005737">
    <property type="term" value="C:cytoplasm"/>
    <property type="evidence" value="ECO:0007669"/>
    <property type="project" value="TreeGrafter"/>
</dbReference>
<dbReference type="SUPFAM" id="SSF47203">
    <property type="entry name" value="Acyl-CoA dehydrogenase C-terminal domain-like"/>
    <property type="match status" value="1"/>
</dbReference>
<dbReference type="FunFam" id="2.40.110.10:FF:000002">
    <property type="entry name" value="Acyl-CoA dehydrogenase fadE12"/>
    <property type="match status" value="1"/>
</dbReference>
<dbReference type="InterPro" id="IPR006091">
    <property type="entry name" value="Acyl-CoA_Oxase/DH_mid-dom"/>
</dbReference>
<dbReference type="InterPro" id="IPR036250">
    <property type="entry name" value="AcylCo_DH-like_C"/>
</dbReference>
<dbReference type="SUPFAM" id="SSF56645">
    <property type="entry name" value="Acyl-CoA dehydrogenase NM domain-like"/>
    <property type="match status" value="1"/>
</dbReference>
<evidence type="ECO:0000256" key="8">
    <source>
        <dbReference type="SAM" id="MobiDB-lite"/>
    </source>
</evidence>
<evidence type="ECO:0000256" key="4">
    <source>
        <dbReference type="ARBA" id="ARBA00022630"/>
    </source>
</evidence>
<dbReference type="Gene3D" id="2.40.110.10">
    <property type="entry name" value="Butyryl-CoA Dehydrogenase, subunit A, domain 2"/>
    <property type="match status" value="1"/>
</dbReference>
<feature type="domain" description="Acyl-CoA dehydrogenase/oxidase C-terminal" evidence="9">
    <location>
        <begin position="265"/>
        <end position="415"/>
    </location>
</feature>
<keyword evidence="5 7" id="KW-0274">FAD</keyword>
<feature type="region of interest" description="Disordered" evidence="8">
    <location>
        <begin position="1"/>
        <end position="24"/>
    </location>
</feature>
<evidence type="ECO:0000256" key="6">
    <source>
        <dbReference type="ARBA" id="ARBA00023002"/>
    </source>
</evidence>
<feature type="domain" description="Acyl-CoA oxidase/dehydrogenase middle" evidence="10">
    <location>
        <begin position="151"/>
        <end position="253"/>
    </location>
</feature>
<dbReference type="GO" id="GO:0033539">
    <property type="term" value="P:fatty acid beta-oxidation using acyl-CoA dehydrogenase"/>
    <property type="evidence" value="ECO:0007669"/>
    <property type="project" value="TreeGrafter"/>
</dbReference>
<evidence type="ECO:0000313" key="12">
    <source>
        <dbReference type="EMBL" id="SEP06396.1"/>
    </source>
</evidence>
<dbReference type="PANTHER" id="PTHR48083">
    <property type="entry name" value="MEDIUM-CHAIN SPECIFIC ACYL-COA DEHYDROGENASE, MITOCHONDRIAL-RELATED"/>
    <property type="match status" value="1"/>
</dbReference>
<feature type="domain" description="Acyl-CoA dehydrogenase/oxidase N-terminal" evidence="11">
    <location>
        <begin position="27"/>
        <end position="147"/>
    </location>
</feature>
<evidence type="ECO:0000256" key="2">
    <source>
        <dbReference type="ARBA" id="ARBA00009347"/>
    </source>
</evidence>
<evidence type="ECO:0000256" key="5">
    <source>
        <dbReference type="ARBA" id="ARBA00022827"/>
    </source>
</evidence>